<organism evidence="11 12">
    <name type="scientific">Geotrichum candidum</name>
    <name type="common">Oospora lactis</name>
    <name type="synonym">Dipodascus geotrichum</name>
    <dbReference type="NCBI Taxonomy" id="1173061"/>
    <lineage>
        <taxon>Eukaryota</taxon>
        <taxon>Fungi</taxon>
        <taxon>Dikarya</taxon>
        <taxon>Ascomycota</taxon>
        <taxon>Saccharomycotina</taxon>
        <taxon>Dipodascomycetes</taxon>
        <taxon>Dipodascales</taxon>
        <taxon>Dipodascaceae</taxon>
        <taxon>Geotrichum</taxon>
    </lineage>
</organism>
<dbReference type="InterPro" id="IPR000719">
    <property type="entry name" value="Prot_kinase_dom"/>
</dbReference>
<dbReference type="PROSITE" id="PS50011">
    <property type="entry name" value="PROTEIN_KINASE_DOM"/>
    <property type="match status" value="1"/>
</dbReference>
<dbReference type="GO" id="GO:0004674">
    <property type="term" value="F:protein serine/threonine kinase activity"/>
    <property type="evidence" value="ECO:0007669"/>
    <property type="project" value="UniProtKB-KW"/>
</dbReference>
<accession>A0A0J9XL48</accession>
<dbReference type="EC" id="2.7.11.1" evidence="1"/>
<dbReference type="Pfam" id="PF00069">
    <property type="entry name" value="Pkinase"/>
    <property type="match status" value="1"/>
</dbReference>
<protein>
    <recommendedName>
        <fullName evidence="1">non-specific serine/threonine protein kinase</fullName>
        <ecNumber evidence="1">2.7.11.1</ecNumber>
    </recommendedName>
</protein>
<keyword evidence="12" id="KW-1185">Reference proteome</keyword>
<evidence type="ECO:0000313" key="11">
    <source>
        <dbReference type="EMBL" id="CDO57837.1"/>
    </source>
</evidence>
<evidence type="ECO:0000256" key="8">
    <source>
        <dbReference type="ARBA" id="ARBA00048679"/>
    </source>
</evidence>
<keyword evidence="5 11" id="KW-0418">Kinase</keyword>
<keyword evidence="6 9" id="KW-0067">ATP-binding</keyword>
<evidence type="ECO:0000313" key="12">
    <source>
        <dbReference type="Proteomes" id="UP000242525"/>
    </source>
</evidence>
<comment type="catalytic activity">
    <reaction evidence="8">
        <text>L-seryl-[protein] + ATP = O-phospho-L-seryl-[protein] + ADP + H(+)</text>
        <dbReference type="Rhea" id="RHEA:17989"/>
        <dbReference type="Rhea" id="RHEA-COMP:9863"/>
        <dbReference type="Rhea" id="RHEA-COMP:11604"/>
        <dbReference type="ChEBI" id="CHEBI:15378"/>
        <dbReference type="ChEBI" id="CHEBI:29999"/>
        <dbReference type="ChEBI" id="CHEBI:30616"/>
        <dbReference type="ChEBI" id="CHEBI:83421"/>
        <dbReference type="ChEBI" id="CHEBI:456216"/>
        <dbReference type="EC" id="2.7.11.1"/>
    </reaction>
</comment>
<evidence type="ECO:0000256" key="9">
    <source>
        <dbReference type="PROSITE-ProRule" id="PRU10141"/>
    </source>
</evidence>
<evidence type="ECO:0000256" key="6">
    <source>
        <dbReference type="ARBA" id="ARBA00022840"/>
    </source>
</evidence>
<dbReference type="OrthoDB" id="539158at2759"/>
<dbReference type="GO" id="GO:0005634">
    <property type="term" value="C:nucleus"/>
    <property type="evidence" value="ECO:0007669"/>
    <property type="project" value="TreeGrafter"/>
</dbReference>
<dbReference type="PANTHER" id="PTHR43895:SF32">
    <property type="entry name" value="SERINE_THREONINE-PROTEIN KINASE CHK1"/>
    <property type="match status" value="1"/>
</dbReference>
<dbReference type="InterPro" id="IPR011009">
    <property type="entry name" value="Kinase-like_dom_sf"/>
</dbReference>
<comment type="catalytic activity">
    <reaction evidence="7">
        <text>L-threonyl-[protein] + ATP = O-phospho-L-threonyl-[protein] + ADP + H(+)</text>
        <dbReference type="Rhea" id="RHEA:46608"/>
        <dbReference type="Rhea" id="RHEA-COMP:11060"/>
        <dbReference type="Rhea" id="RHEA-COMP:11605"/>
        <dbReference type="ChEBI" id="CHEBI:15378"/>
        <dbReference type="ChEBI" id="CHEBI:30013"/>
        <dbReference type="ChEBI" id="CHEBI:30616"/>
        <dbReference type="ChEBI" id="CHEBI:61977"/>
        <dbReference type="ChEBI" id="CHEBI:456216"/>
        <dbReference type="EC" id="2.7.11.1"/>
    </reaction>
</comment>
<name>A0A0J9XL48_GEOCN</name>
<dbReference type="GO" id="GO:0005524">
    <property type="term" value="F:ATP binding"/>
    <property type="evidence" value="ECO:0007669"/>
    <property type="project" value="UniProtKB-UniRule"/>
</dbReference>
<dbReference type="GO" id="GO:0035861">
    <property type="term" value="C:site of double-strand break"/>
    <property type="evidence" value="ECO:0007669"/>
    <property type="project" value="TreeGrafter"/>
</dbReference>
<dbReference type="PROSITE" id="PS00107">
    <property type="entry name" value="PROTEIN_KINASE_ATP"/>
    <property type="match status" value="1"/>
</dbReference>
<dbReference type="Gene3D" id="1.10.510.10">
    <property type="entry name" value="Transferase(Phosphotransferase) domain 1"/>
    <property type="match status" value="1"/>
</dbReference>
<dbReference type="SUPFAM" id="SSF56112">
    <property type="entry name" value="Protein kinase-like (PK-like)"/>
    <property type="match status" value="1"/>
</dbReference>
<feature type="domain" description="Protein kinase" evidence="10">
    <location>
        <begin position="18"/>
        <end position="300"/>
    </location>
</feature>
<dbReference type="AlphaFoldDB" id="A0A0J9XL48"/>
<dbReference type="STRING" id="1173061.A0A0J9XL48"/>
<dbReference type="PANTHER" id="PTHR43895">
    <property type="entry name" value="CALCIUM/CALMODULIN-DEPENDENT PROTEIN KINASE KINASE-RELATED"/>
    <property type="match status" value="1"/>
</dbReference>
<evidence type="ECO:0000259" key="10">
    <source>
        <dbReference type="PROSITE" id="PS50011"/>
    </source>
</evidence>
<dbReference type="GO" id="GO:0007095">
    <property type="term" value="P:mitotic G2 DNA damage checkpoint signaling"/>
    <property type="evidence" value="ECO:0007669"/>
    <property type="project" value="TreeGrafter"/>
</dbReference>
<reference evidence="11" key="1">
    <citation type="submission" date="2014-03" db="EMBL/GenBank/DDBJ databases">
        <authorList>
            <person name="Casaregola S."/>
        </authorList>
    </citation>
    <scope>NUCLEOTIDE SEQUENCE [LARGE SCALE GENOMIC DNA]</scope>
    <source>
        <strain evidence="11">CLIB 918</strain>
    </source>
</reference>
<evidence type="ECO:0000256" key="1">
    <source>
        <dbReference type="ARBA" id="ARBA00012513"/>
    </source>
</evidence>
<evidence type="ECO:0000256" key="4">
    <source>
        <dbReference type="ARBA" id="ARBA00022741"/>
    </source>
</evidence>
<keyword evidence="3" id="KW-0808">Transferase</keyword>
<dbReference type="PROSITE" id="PS00108">
    <property type="entry name" value="PROTEIN_KINASE_ST"/>
    <property type="match status" value="1"/>
</dbReference>
<comment type="caution">
    <text evidence="11">The sequence shown here is derived from an EMBL/GenBank/DDBJ whole genome shotgun (WGS) entry which is preliminary data.</text>
</comment>
<keyword evidence="4 9" id="KW-0547">Nucleotide-binding</keyword>
<evidence type="ECO:0000256" key="2">
    <source>
        <dbReference type="ARBA" id="ARBA00022527"/>
    </source>
</evidence>
<feature type="binding site" evidence="9">
    <location>
        <position position="48"/>
    </location>
    <ligand>
        <name>ATP</name>
        <dbReference type="ChEBI" id="CHEBI:30616"/>
    </ligand>
</feature>
<evidence type="ECO:0000256" key="5">
    <source>
        <dbReference type="ARBA" id="ARBA00022777"/>
    </source>
</evidence>
<dbReference type="GO" id="GO:0005737">
    <property type="term" value="C:cytoplasm"/>
    <property type="evidence" value="ECO:0007669"/>
    <property type="project" value="TreeGrafter"/>
</dbReference>
<dbReference type="InterPro" id="IPR008271">
    <property type="entry name" value="Ser/Thr_kinase_AS"/>
</dbReference>
<evidence type="ECO:0000256" key="3">
    <source>
        <dbReference type="ARBA" id="ARBA00022679"/>
    </source>
</evidence>
<evidence type="ECO:0000256" key="7">
    <source>
        <dbReference type="ARBA" id="ARBA00047899"/>
    </source>
</evidence>
<keyword evidence="2" id="KW-0723">Serine/threonine-protein kinase</keyword>
<dbReference type="InterPro" id="IPR017441">
    <property type="entry name" value="Protein_kinase_ATP_BS"/>
</dbReference>
<dbReference type="EMBL" id="CCBN010000026">
    <property type="protein sequence ID" value="CDO57837.1"/>
    <property type="molecule type" value="Genomic_DNA"/>
</dbReference>
<dbReference type="SMART" id="SM00220">
    <property type="entry name" value="S_TKc"/>
    <property type="match status" value="1"/>
</dbReference>
<gene>
    <name evidence="11" type="ORF">BN980_GECA26s00208g</name>
</gene>
<dbReference type="Proteomes" id="UP000242525">
    <property type="component" value="Unassembled WGS sequence"/>
</dbReference>
<sequence length="575" mass="63802">MDHYSQTFKDPLPKLETLDIGRTIGFGSYALIKAARVRNKHKPAFAIKFINKRKAARRGVSERALAQEAALHKFCTPHPNVLAFYKTGDDHAWRWICMELALGGDLFDMVEAGRGLAPDLVHFYFRQLINGLDFLHAHGVAHRDIKPENLMLDAAANLKIGDFGIAALFRLQKQKGQRRKCTTVCGSPPYVAPEVLAATPANGGYDPDRADIWSAGIVLYVLLLGTTPWAAAIDSDPEYYEYFPTAALSSSAPVEEQVARPSAWDSLELPADALSMLKCLLKPDPATRMGVPEIRTHPWFLQHNPYLAYGGGGEVCSDPDGLLARVLANFYVDLTDAAHERAAPSTQVAAALPHGISSSIPTTITTTTSGETRGVETPVFASQQLLPRDQEQLNPAERHYLRSLAQDPLLVQFRDQDNPAARELALTQLSQQYTQTQREQASLSDHQKPASKRAIMNDLLLGRVWTKFYSLTSLEALVPAVVDVLFQLGATVRTTRDSMAYLNQKQADVPLRMVDRRGRVLRGVVEFVKIERFAEVSFIRTSGDNLEWRFMFKRAVVLCRHHLFLGDTAASTTAL</sequence>
<proteinExistence type="predicted"/>